<organism evidence="2 3">
    <name type="scientific">Deinococcus indicus</name>
    <dbReference type="NCBI Taxonomy" id="223556"/>
    <lineage>
        <taxon>Bacteria</taxon>
        <taxon>Thermotogati</taxon>
        <taxon>Deinococcota</taxon>
        <taxon>Deinococci</taxon>
        <taxon>Deinococcales</taxon>
        <taxon>Deinococcaceae</taxon>
        <taxon>Deinococcus</taxon>
    </lineage>
</organism>
<dbReference type="EMBL" id="NHMK01000040">
    <property type="protein sequence ID" value="OWL93079.1"/>
    <property type="molecule type" value="Genomic_DNA"/>
</dbReference>
<feature type="region of interest" description="Disordered" evidence="1">
    <location>
        <begin position="140"/>
        <end position="162"/>
    </location>
</feature>
<evidence type="ECO:0008006" key="4">
    <source>
        <dbReference type="Google" id="ProtNLM"/>
    </source>
</evidence>
<keyword evidence="3" id="KW-1185">Reference proteome</keyword>
<dbReference type="AlphaFoldDB" id="A0A246BDI8"/>
<evidence type="ECO:0000256" key="1">
    <source>
        <dbReference type="SAM" id="MobiDB-lite"/>
    </source>
</evidence>
<name>A0A246BDI8_9DEIO</name>
<reference evidence="2 3" key="1">
    <citation type="submission" date="2017-05" db="EMBL/GenBank/DDBJ databases">
        <title>De novo genome assembly of Deniococcus indicus strain DR1.</title>
        <authorList>
            <person name="Chauhan D."/>
            <person name="Yennamalli R.M."/>
            <person name="Priyadarshini R."/>
        </authorList>
    </citation>
    <scope>NUCLEOTIDE SEQUENCE [LARGE SCALE GENOMIC DNA]</scope>
    <source>
        <strain evidence="2 3">DR1</strain>
    </source>
</reference>
<dbReference type="Proteomes" id="UP000197208">
    <property type="component" value="Unassembled WGS sequence"/>
</dbReference>
<proteinExistence type="predicted"/>
<protein>
    <recommendedName>
        <fullName evidence="4">Cytochrome c domain-containing protein</fullName>
    </recommendedName>
</protein>
<dbReference type="RefSeq" id="WP_229844423.1">
    <property type="nucleotide sequence ID" value="NZ_BNAM01000033.1"/>
</dbReference>
<sequence length="162" mass="17086">MRPVSGAARRVTLALAVLLGGAALALPKYRLQAAPQLHLTQGNDLWHLDRRVMSCAYCHEQETGGRSWNPFGQAIQATFRREAEAGRAVKFPQALSVLLESGGDADGDGYPDALEVFARTLPGDPASHPERPLADLQVEFDAAGGAAQFAPPTPGGKGTGTK</sequence>
<accession>A0A246BDI8</accession>
<evidence type="ECO:0000313" key="2">
    <source>
        <dbReference type="EMBL" id="OWL93079.1"/>
    </source>
</evidence>
<gene>
    <name evidence="2" type="ORF">CBQ26_21085</name>
</gene>
<comment type="caution">
    <text evidence="2">The sequence shown here is derived from an EMBL/GenBank/DDBJ whole genome shotgun (WGS) entry which is preliminary data.</text>
</comment>
<evidence type="ECO:0000313" key="3">
    <source>
        <dbReference type="Proteomes" id="UP000197208"/>
    </source>
</evidence>